<comment type="function">
    <text evidence="1">Catalyzes the epimerization of the C3' and C5'positions of dTDP-6-deoxy-D-xylo-4-hexulose, forming dTDP-6-deoxy-L-lyxo-4-hexulose.</text>
</comment>
<keyword evidence="1 2" id="KW-0413">Isomerase</keyword>
<dbReference type="NCBIfam" id="TIGR01221">
    <property type="entry name" value="rmlC"/>
    <property type="match status" value="1"/>
</dbReference>
<comment type="subunit">
    <text evidence="1">Homodimer.</text>
</comment>
<dbReference type="GO" id="GO:0008830">
    <property type="term" value="F:dTDP-4-dehydrorhamnose 3,5-epimerase activity"/>
    <property type="evidence" value="ECO:0007669"/>
    <property type="project" value="UniProtKB-EC"/>
</dbReference>
<dbReference type="Pfam" id="PF00908">
    <property type="entry name" value="dTDP_sugar_isom"/>
    <property type="match status" value="1"/>
</dbReference>
<gene>
    <name evidence="2" type="primary">rfbC</name>
    <name evidence="2" type="ORF">LMF89_02045</name>
</gene>
<comment type="caution">
    <text evidence="2">The sequence shown here is derived from an EMBL/GenBank/DDBJ whole genome shotgun (WGS) entry which is preliminary data.</text>
</comment>
<proteinExistence type="inferred from homology"/>
<evidence type="ECO:0000256" key="1">
    <source>
        <dbReference type="RuleBase" id="RU364069"/>
    </source>
</evidence>
<comment type="catalytic activity">
    <reaction evidence="1">
        <text>dTDP-4-dehydro-6-deoxy-alpha-D-glucose = dTDP-4-dehydro-beta-L-rhamnose</text>
        <dbReference type="Rhea" id="RHEA:16969"/>
        <dbReference type="ChEBI" id="CHEBI:57649"/>
        <dbReference type="ChEBI" id="CHEBI:62830"/>
        <dbReference type="EC" id="5.1.3.13"/>
    </reaction>
</comment>
<dbReference type="PANTHER" id="PTHR21047:SF2">
    <property type="entry name" value="THYMIDINE DIPHOSPHO-4-KETO-RHAMNOSE 3,5-EPIMERASE"/>
    <property type="match status" value="1"/>
</dbReference>
<comment type="similarity">
    <text evidence="1">Belongs to the dTDP-4-dehydrorhamnose 3,5-epimerase family.</text>
</comment>
<dbReference type="Gene3D" id="2.60.120.10">
    <property type="entry name" value="Jelly Rolls"/>
    <property type="match status" value="1"/>
</dbReference>
<dbReference type="SUPFAM" id="SSF51182">
    <property type="entry name" value="RmlC-like cupins"/>
    <property type="match status" value="1"/>
</dbReference>
<dbReference type="InterPro" id="IPR014710">
    <property type="entry name" value="RmlC-like_jellyroll"/>
</dbReference>
<dbReference type="Proteomes" id="UP001165492">
    <property type="component" value="Unassembled WGS sequence"/>
</dbReference>
<dbReference type="InterPro" id="IPR011051">
    <property type="entry name" value="RmlC_Cupin_sf"/>
</dbReference>
<sequence>MNIIETKLQGVVIIEPKVFGDNRGFFMETWNKEKYEEAGLPYHFVQDNLSFSTKGVLRGLHFQNPNPQGKLVYVLQGEVFDVAVDIRAGSSTFGQWEGVILSNENKKQFYVPEGFAHGFCVVSETALFAYKCTDKYNPQAETGIMWNDPDIGIQWPMTEPVLSAKDKENLRLRDIIKK</sequence>
<dbReference type="PANTHER" id="PTHR21047">
    <property type="entry name" value="DTDP-6-DEOXY-D-GLUCOSE-3,5 EPIMERASE"/>
    <property type="match status" value="1"/>
</dbReference>
<comment type="pathway">
    <text evidence="1">Carbohydrate biosynthesis; dTDP-L-rhamnose biosynthesis.</text>
</comment>
<reference evidence="2" key="1">
    <citation type="submission" date="2021-11" db="EMBL/GenBank/DDBJ databases">
        <title>Description of a new species Pelosinus isolated from the bottom sediments of Lake Baikal.</title>
        <authorList>
            <person name="Zakharyuk A."/>
        </authorList>
    </citation>
    <scope>NUCLEOTIDE SEQUENCE</scope>
    <source>
        <strain evidence="2">Bkl1</strain>
    </source>
</reference>
<dbReference type="InterPro" id="IPR000888">
    <property type="entry name" value="RmlC-like"/>
</dbReference>
<dbReference type="EC" id="5.1.3.13" evidence="1"/>
<name>A0ABS8HLT9_9FIRM</name>
<dbReference type="CDD" id="cd00438">
    <property type="entry name" value="cupin_RmlC"/>
    <property type="match status" value="1"/>
</dbReference>
<organism evidence="2 3">
    <name type="scientific">Pelosinus baikalensis</name>
    <dbReference type="NCBI Taxonomy" id="2892015"/>
    <lineage>
        <taxon>Bacteria</taxon>
        <taxon>Bacillati</taxon>
        <taxon>Bacillota</taxon>
        <taxon>Negativicutes</taxon>
        <taxon>Selenomonadales</taxon>
        <taxon>Sporomusaceae</taxon>
        <taxon>Pelosinus</taxon>
    </lineage>
</organism>
<protein>
    <recommendedName>
        <fullName evidence="1">dTDP-4-dehydrorhamnose 3,5-epimerase</fullName>
        <ecNumber evidence="1">5.1.3.13</ecNumber>
    </recommendedName>
    <alternativeName>
        <fullName evidence="1">Thymidine diphospho-4-keto-rhamnose 3,5-epimerase</fullName>
    </alternativeName>
</protein>
<evidence type="ECO:0000313" key="3">
    <source>
        <dbReference type="Proteomes" id="UP001165492"/>
    </source>
</evidence>
<dbReference type="RefSeq" id="WP_229533661.1">
    <property type="nucleotide sequence ID" value="NZ_JAJHJB010000002.1"/>
</dbReference>
<accession>A0ABS8HLT9</accession>
<evidence type="ECO:0000313" key="2">
    <source>
        <dbReference type="EMBL" id="MCC5464143.1"/>
    </source>
</evidence>
<keyword evidence="3" id="KW-1185">Reference proteome</keyword>
<dbReference type="EMBL" id="JAJHJB010000002">
    <property type="protein sequence ID" value="MCC5464143.1"/>
    <property type="molecule type" value="Genomic_DNA"/>
</dbReference>